<dbReference type="InterPro" id="IPR051589">
    <property type="entry name" value="Sialate-O-sulfotransferase"/>
</dbReference>
<comment type="caution">
    <text evidence="4">The sequence shown here is derived from an EMBL/GenBank/DDBJ whole genome shotgun (WGS) entry which is preliminary data.</text>
</comment>
<dbReference type="Gene3D" id="3.40.50.300">
    <property type="entry name" value="P-loop containing nucleotide triphosphate hydrolases"/>
    <property type="match status" value="1"/>
</dbReference>
<dbReference type="PANTHER" id="PTHR45964:SF5">
    <property type="entry name" value="WSCD FAMILY MEMBER CG9164"/>
    <property type="match status" value="1"/>
</dbReference>
<organism evidence="4 5">
    <name type="scientific">Oopsacas minuta</name>
    <dbReference type="NCBI Taxonomy" id="111878"/>
    <lineage>
        <taxon>Eukaryota</taxon>
        <taxon>Metazoa</taxon>
        <taxon>Porifera</taxon>
        <taxon>Hexactinellida</taxon>
        <taxon>Hexasterophora</taxon>
        <taxon>Lyssacinosida</taxon>
        <taxon>Leucopsacidae</taxon>
        <taxon>Oopsacas</taxon>
    </lineage>
</organism>
<dbReference type="InterPro" id="IPR000863">
    <property type="entry name" value="Sulfotransferase_dom"/>
</dbReference>
<dbReference type="Pfam" id="PF00685">
    <property type="entry name" value="Sulfotransfer_1"/>
    <property type="match status" value="1"/>
</dbReference>
<gene>
    <name evidence="4" type="ORF">LOD99_14815</name>
</gene>
<comment type="similarity">
    <text evidence="1">Belongs to the WSCD family.</text>
</comment>
<reference evidence="4 5" key="1">
    <citation type="journal article" date="2023" name="BMC Biol.">
        <title>The compact genome of the sponge Oopsacas minuta (Hexactinellida) is lacking key metazoan core genes.</title>
        <authorList>
            <person name="Santini S."/>
            <person name="Schenkelaars Q."/>
            <person name="Jourda C."/>
            <person name="Duchesne M."/>
            <person name="Belahbib H."/>
            <person name="Rocher C."/>
            <person name="Selva M."/>
            <person name="Riesgo A."/>
            <person name="Vervoort M."/>
            <person name="Leys S.P."/>
            <person name="Kodjabachian L."/>
            <person name="Le Bivic A."/>
            <person name="Borchiellini C."/>
            <person name="Claverie J.M."/>
            <person name="Renard E."/>
        </authorList>
    </citation>
    <scope>NUCLEOTIDE SEQUENCE [LARGE SCALE GENOMIC DNA]</scope>
    <source>
        <strain evidence="4">SPO-2</strain>
    </source>
</reference>
<evidence type="ECO:0000259" key="3">
    <source>
        <dbReference type="Pfam" id="PF00685"/>
    </source>
</evidence>
<feature type="transmembrane region" description="Helical" evidence="2">
    <location>
        <begin position="16"/>
        <end position="36"/>
    </location>
</feature>
<evidence type="ECO:0000313" key="5">
    <source>
        <dbReference type="Proteomes" id="UP001165289"/>
    </source>
</evidence>
<dbReference type="InterPro" id="IPR027417">
    <property type="entry name" value="P-loop_NTPase"/>
</dbReference>
<protein>
    <submittedName>
        <fullName evidence="4">WSC domain-containing protein 2-like</fullName>
    </submittedName>
</protein>
<accession>A0AAV7KEU8</accession>
<proteinExistence type="inferred from homology"/>
<keyword evidence="2" id="KW-0812">Transmembrane</keyword>
<evidence type="ECO:0000256" key="2">
    <source>
        <dbReference type="SAM" id="Phobius"/>
    </source>
</evidence>
<keyword evidence="5" id="KW-1185">Reference proteome</keyword>
<evidence type="ECO:0000256" key="1">
    <source>
        <dbReference type="ARBA" id="ARBA00010236"/>
    </source>
</evidence>
<keyword evidence="2" id="KW-0472">Membrane</keyword>
<dbReference type="PANTHER" id="PTHR45964">
    <property type="entry name" value="WSCD FAMILY MEMBER CG9164"/>
    <property type="match status" value="1"/>
</dbReference>
<keyword evidence="2" id="KW-1133">Transmembrane helix</keyword>
<dbReference type="AlphaFoldDB" id="A0AAV7KEU8"/>
<evidence type="ECO:0000313" key="4">
    <source>
        <dbReference type="EMBL" id="KAI6659139.1"/>
    </source>
</evidence>
<sequence length="337" mass="39485">MLNKLKPGRGIGYQKILIFCVILILTIIFIYSSFLLNSPSETIRFKEEIYLRDRKIKVSTRVNIDEVIRNLSEIDINIFKRCTPHFKDSKLIPWERICSPHMMFLPANKSNNITALISFPGSGNTWMRQIIEEATGIYTGAIYCDKGLKRAGFLGEGISSTSVLAIKTHAHNSRSMKNSKREYDSVLFLIRNPHDAIVAETNRRWTHNHTDIAVRDKIRNYTNWSKLVTALAELWETTLRTWLKHDIPVLVVRYEDLESDLLNQMKRILTFLQVPYTEEKLDCVFNTKKDTFKRNHIIEDEKKYDYYFYTLELRKTVKTVINNVKPLFTEFGISNYE</sequence>
<dbReference type="Proteomes" id="UP001165289">
    <property type="component" value="Unassembled WGS sequence"/>
</dbReference>
<dbReference type="GO" id="GO:0008146">
    <property type="term" value="F:sulfotransferase activity"/>
    <property type="evidence" value="ECO:0007669"/>
    <property type="project" value="InterPro"/>
</dbReference>
<feature type="domain" description="Sulfotransferase" evidence="3">
    <location>
        <begin position="161"/>
        <end position="293"/>
    </location>
</feature>
<dbReference type="EMBL" id="JAKMXF010000066">
    <property type="protein sequence ID" value="KAI6659139.1"/>
    <property type="molecule type" value="Genomic_DNA"/>
</dbReference>
<dbReference type="SUPFAM" id="SSF52540">
    <property type="entry name" value="P-loop containing nucleoside triphosphate hydrolases"/>
    <property type="match status" value="1"/>
</dbReference>
<name>A0AAV7KEU8_9METZ</name>